<sequence>MTRQDDAGARELGISVRTYRGHIAQLLRRLGATSRAQGVLAARDRGWL</sequence>
<dbReference type="EMBL" id="WTFF01000010">
    <property type="protein sequence ID" value="MBW5480949.1"/>
    <property type="molecule type" value="Genomic_DNA"/>
</dbReference>
<accession>A0ABS6YZP9</accession>
<comment type="caution">
    <text evidence="1">The sequence shown here is derived from an EMBL/GenBank/DDBJ whole genome shotgun (WGS) entry which is preliminary data.</text>
</comment>
<dbReference type="Gene3D" id="1.10.10.10">
    <property type="entry name" value="Winged helix-like DNA-binding domain superfamily/Winged helix DNA-binding domain"/>
    <property type="match status" value="1"/>
</dbReference>
<reference evidence="1 2" key="1">
    <citation type="submission" date="2019-12" db="EMBL/GenBank/DDBJ databases">
        <title>Genome sequence of Streptomyces bambusae.</title>
        <authorList>
            <person name="Bansal K."/>
            <person name="Choksket S."/>
            <person name="Korpole S."/>
            <person name="Patil P.B."/>
        </authorList>
    </citation>
    <scope>NUCLEOTIDE SEQUENCE [LARGE SCALE GENOMIC DNA]</scope>
    <source>
        <strain evidence="1 2">SK60</strain>
    </source>
</reference>
<dbReference type="InterPro" id="IPR016032">
    <property type="entry name" value="Sig_transdc_resp-reg_C-effctor"/>
</dbReference>
<evidence type="ECO:0000313" key="1">
    <source>
        <dbReference type="EMBL" id="MBW5480949.1"/>
    </source>
</evidence>
<proteinExistence type="predicted"/>
<keyword evidence="2" id="KW-1185">Reference proteome</keyword>
<dbReference type="Proteomes" id="UP000812013">
    <property type="component" value="Unassembled WGS sequence"/>
</dbReference>
<organism evidence="1 2">
    <name type="scientific">Streptomyces bambusae</name>
    <dbReference type="NCBI Taxonomy" id="1550616"/>
    <lineage>
        <taxon>Bacteria</taxon>
        <taxon>Bacillati</taxon>
        <taxon>Actinomycetota</taxon>
        <taxon>Actinomycetes</taxon>
        <taxon>Kitasatosporales</taxon>
        <taxon>Streptomycetaceae</taxon>
        <taxon>Streptomyces</taxon>
    </lineage>
</organism>
<evidence type="ECO:0008006" key="3">
    <source>
        <dbReference type="Google" id="ProtNLM"/>
    </source>
</evidence>
<dbReference type="RefSeq" id="WP_219664820.1">
    <property type="nucleotide sequence ID" value="NZ_WTFF01000010.1"/>
</dbReference>
<protein>
    <recommendedName>
        <fullName evidence="3">HTH luxR-type domain-containing protein</fullName>
    </recommendedName>
</protein>
<evidence type="ECO:0000313" key="2">
    <source>
        <dbReference type="Proteomes" id="UP000812013"/>
    </source>
</evidence>
<name>A0ABS6YZP9_9ACTN</name>
<dbReference type="SUPFAM" id="SSF46894">
    <property type="entry name" value="C-terminal effector domain of the bipartite response regulators"/>
    <property type="match status" value="1"/>
</dbReference>
<dbReference type="InterPro" id="IPR036388">
    <property type="entry name" value="WH-like_DNA-bd_sf"/>
</dbReference>
<gene>
    <name evidence="1" type="ORF">GPJ59_03340</name>
</gene>